<keyword evidence="1" id="KW-0597">Phosphoprotein</keyword>
<accession>A0A1H9G5T6</accession>
<dbReference type="PANTHER" id="PTHR44520">
    <property type="entry name" value="RESPONSE REGULATOR RCP1-RELATED"/>
    <property type="match status" value="1"/>
</dbReference>
<evidence type="ECO:0000313" key="3">
    <source>
        <dbReference type="EMBL" id="SEQ45370.1"/>
    </source>
</evidence>
<dbReference type="PANTHER" id="PTHR44520:SF2">
    <property type="entry name" value="RESPONSE REGULATOR RCP1"/>
    <property type="match status" value="1"/>
</dbReference>
<keyword evidence="4" id="KW-1185">Reference proteome</keyword>
<evidence type="ECO:0000313" key="4">
    <source>
        <dbReference type="Proteomes" id="UP000199114"/>
    </source>
</evidence>
<dbReference type="AlphaFoldDB" id="A0A1H9G5T6"/>
<name>A0A1H9G5T6_9EURY</name>
<dbReference type="Pfam" id="PF00072">
    <property type="entry name" value="Response_reg"/>
    <property type="match status" value="1"/>
</dbReference>
<organism evidence="3 4">
    <name type="scientific">Natrinema salaciae</name>
    <dbReference type="NCBI Taxonomy" id="1186196"/>
    <lineage>
        <taxon>Archaea</taxon>
        <taxon>Methanobacteriati</taxon>
        <taxon>Methanobacteriota</taxon>
        <taxon>Stenosarchaea group</taxon>
        <taxon>Halobacteria</taxon>
        <taxon>Halobacteriales</taxon>
        <taxon>Natrialbaceae</taxon>
        <taxon>Natrinema</taxon>
    </lineage>
</organism>
<dbReference type="InterPro" id="IPR001789">
    <property type="entry name" value="Sig_transdc_resp-reg_receiver"/>
</dbReference>
<dbReference type="Gene3D" id="3.40.50.2300">
    <property type="match status" value="1"/>
</dbReference>
<dbReference type="InterPro" id="IPR052893">
    <property type="entry name" value="TCS_response_regulator"/>
</dbReference>
<dbReference type="CDD" id="cd17557">
    <property type="entry name" value="REC_Rcp-like"/>
    <property type="match status" value="1"/>
</dbReference>
<evidence type="ECO:0000259" key="2">
    <source>
        <dbReference type="PROSITE" id="PS50110"/>
    </source>
</evidence>
<dbReference type="SMART" id="SM00448">
    <property type="entry name" value="REC"/>
    <property type="match status" value="1"/>
</dbReference>
<reference evidence="4" key="1">
    <citation type="submission" date="2016-10" db="EMBL/GenBank/DDBJ databases">
        <authorList>
            <person name="Varghese N."/>
            <person name="Submissions S."/>
        </authorList>
    </citation>
    <scope>NUCLEOTIDE SEQUENCE [LARGE SCALE GENOMIC DNA]</scope>
    <source>
        <strain evidence="4">DSM 25055</strain>
    </source>
</reference>
<dbReference type="GO" id="GO:0000160">
    <property type="term" value="P:phosphorelay signal transduction system"/>
    <property type="evidence" value="ECO:0007669"/>
    <property type="project" value="InterPro"/>
</dbReference>
<dbReference type="EMBL" id="FOFD01000002">
    <property type="protein sequence ID" value="SEQ45370.1"/>
    <property type="molecule type" value="Genomic_DNA"/>
</dbReference>
<proteinExistence type="predicted"/>
<feature type="modified residue" description="4-aspartylphosphate" evidence="1">
    <location>
        <position position="73"/>
    </location>
</feature>
<protein>
    <submittedName>
        <fullName evidence="3">Response regulator receiver domain-containing protein</fullName>
    </submittedName>
</protein>
<dbReference type="PROSITE" id="PS50110">
    <property type="entry name" value="RESPONSE_REGULATORY"/>
    <property type="match status" value="1"/>
</dbReference>
<dbReference type="Proteomes" id="UP000199114">
    <property type="component" value="Unassembled WGS sequence"/>
</dbReference>
<dbReference type="OrthoDB" id="9652at2157"/>
<feature type="domain" description="Response regulatory" evidence="2">
    <location>
        <begin position="15"/>
        <end position="140"/>
    </location>
</feature>
<gene>
    <name evidence="3" type="ORF">SAMN04489841_1782</name>
</gene>
<dbReference type="RefSeq" id="WP_090616589.1">
    <property type="nucleotide sequence ID" value="NZ_FOFD01000002.1"/>
</dbReference>
<dbReference type="STRING" id="1186196.SAMN04489841_1782"/>
<evidence type="ECO:0000256" key="1">
    <source>
        <dbReference type="PROSITE-ProRule" id="PRU00169"/>
    </source>
</evidence>
<sequence>MPDTTHRRLPTKPVDVLLVEDNPGDVRLVREAFDATDGATALHVVTNGDEAVDFLTQQGDYEDASLPDLVLLDLALPRRGGVEVLEALGDEPRLQRLPVIMLTDSAASADVAACYETNANAYLTKPTDHDELVATIETIERFWFEAVQLPPNSQ</sequence>
<dbReference type="InterPro" id="IPR011006">
    <property type="entry name" value="CheY-like_superfamily"/>
</dbReference>
<dbReference type="SUPFAM" id="SSF52172">
    <property type="entry name" value="CheY-like"/>
    <property type="match status" value="1"/>
</dbReference>